<proteinExistence type="inferred from homology"/>
<keyword evidence="7 9" id="KW-0472">Membrane</keyword>
<dbReference type="Proteomes" id="UP001445335">
    <property type="component" value="Unassembled WGS sequence"/>
</dbReference>
<comment type="caution">
    <text evidence="11">The sequence shown here is derived from an EMBL/GenBank/DDBJ whole genome shotgun (WGS) entry which is preliminary data.</text>
</comment>
<evidence type="ECO:0000313" key="12">
    <source>
        <dbReference type="Proteomes" id="UP001445335"/>
    </source>
</evidence>
<keyword evidence="4 9" id="KW-0256">Endoplasmic reticulum</keyword>
<keyword evidence="3 9" id="KW-0812">Transmembrane</keyword>
<evidence type="ECO:0000256" key="1">
    <source>
        <dbReference type="ARBA" id="ARBA00004648"/>
    </source>
</evidence>
<evidence type="ECO:0000256" key="8">
    <source>
        <dbReference type="ARBA" id="ARBA00029556"/>
    </source>
</evidence>
<evidence type="ECO:0000256" key="5">
    <source>
        <dbReference type="ARBA" id="ARBA00022968"/>
    </source>
</evidence>
<evidence type="ECO:0000256" key="2">
    <source>
        <dbReference type="ARBA" id="ARBA00009289"/>
    </source>
</evidence>
<dbReference type="Pfam" id="PF04573">
    <property type="entry name" value="SPC22"/>
    <property type="match status" value="1"/>
</dbReference>
<keyword evidence="12" id="KW-1185">Reference proteome</keyword>
<protein>
    <recommendedName>
        <fullName evidence="8 9">Signal peptidase complex subunit 3</fullName>
    </recommendedName>
    <alternativeName>
        <fullName evidence="9">Microsomal signal peptidase 22 kDa subunit</fullName>
    </alternativeName>
</protein>
<sequence>MHNLLYRSNALFTVSTTVLGVMCLLTALTDLTHRPNVRLDASVRSVDGLQRDYGDDRAWLSIKLDLDLRDLFTWNTKQVFVYALAEWATPRNHVNQAMVWSRIVQQPRGARVKEVVRIEYPYALTDQGVNLRGREYNLTVAWETTPVVGALHKGGRQLGGLRLPDDYFRSANVPRGHWRG</sequence>
<dbReference type="PIRSF" id="PIRSF016089">
    <property type="entry name" value="SPC22"/>
    <property type="match status" value="1"/>
</dbReference>
<keyword evidence="5 9" id="KW-0735">Signal-anchor</keyword>
<evidence type="ECO:0000256" key="6">
    <source>
        <dbReference type="ARBA" id="ARBA00022989"/>
    </source>
</evidence>
<dbReference type="EMBL" id="JALJOU010000019">
    <property type="protein sequence ID" value="KAK9838358.1"/>
    <property type="molecule type" value="Genomic_DNA"/>
</dbReference>
<evidence type="ECO:0000256" key="10">
    <source>
        <dbReference type="SAM" id="Phobius"/>
    </source>
</evidence>
<dbReference type="PANTHER" id="PTHR12804">
    <property type="entry name" value="MICROSOMAL SIGNAL PEPTIDASE 23 KD SUBUNIT SPC22/23"/>
    <property type="match status" value="1"/>
</dbReference>
<gene>
    <name evidence="11" type="ORF">WJX81_007033</name>
</gene>
<dbReference type="PANTHER" id="PTHR12804:SF0">
    <property type="entry name" value="SIGNAL PEPTIDASE COMPLEX SUBUNIT 3"/>
    <property type="match status" value="1"/>
</dbReference>
<dbReference type="GO" id="GO:0006465">
    <property type="term" value="P:signal peptide processing"/>
    <property type="evidence" value="ECO:0007669"/>
    <property type="project" value="UniProtKB-UniRule"/>
</dbReference>
<dbReference type="GO" id="GO:0045047">
    <property type="term" value="P:protein targeting to ER"/>
    <property type="evidence" value="ECO:0007669"/>
    <property type="project" value="TreeGrafter"/>
</dbReference>
<feature type="transmembrane region" description="Helical" evidence="10">
    <location>
        <begin position="6"/>
        <end position="28"/>
    </location>
</feature>
<dbReference type="InterPro" id="IPR007653">
    <property type="entry name" value="SPC3"/>
</dbReference>
<evidence type="ECO:0000313" key="11">
    <source>
        <dbReference type="EMBL" id="KAK9838358.1"/>
    </source>
</evidence>
<accession>A0AAW1RX47</accession>
<dbReference type="AlphaFoldDB" id="A0AAW1RX47"/>
<organism evidence="11 12">
    <name type="scientific">Elliptochloris bilobata</name>
    <dbReference type="NCBI Taxonomy" id="381761"/>
    <lineage>
        <taxon>Eukaryota</taxon>
        <taxon>Viridiplantae</taxon>
        <taxon>Chlorophyta</taxon>
        <taxon>core chlorophytes</taxon>
        <taxon>Trebouxiophyceae</taxon>
        <taxon>Trebouxiophyceae incertae sedis</taxon>
        <taxon>Elliptochloris clade</taxon>
        <taxon>Elliptochloris</taxon>
    </lineage>
</organism>
<comment type="similarity">
    <text evidence="2 9">Belongs to the SPCS3 family.</text>
</comment>
<evidence type="ECO:0000256" key="9">
    <source>
        <dbReference type="PIRNR" id="PIRNR016089"/>
    </source>
</evidence>
<comment type="function">
    <text evidence="9">Essential component of the signal peptidase complex (SPC) which catalyzes the cleavage of N-terminal signal sequences from nascent proteins as they are translocated into the lumen of the endoplasmic reticulum. Essential for the SPC catalytic activity, possibly by stabilizing and positioning the active center of the complex close to the lumenal surface.</text>
</comment>
<dbReference type="GO" id="GO:0005787">
    <property type="term" value="C:signal peptidase complex"/>
    <property type="evidence" value="ECO:0007669"/>
    <property type="project" value="UniProtKB-UniRule"/>
</dbReference>
<evidence type="ECO:0000256" key="3">
    <source>
        <dbReference type="ARBA" id="ARBA00022692"/>
    </source>
</evidence>
<name>A0AAW1RX47_9CHLO</name>
<evidence type="ECO:0000256" key="4">
    <source>
        <dbReference type="ARBA" id="ARBA00022824"/>
    </source>
</evidence>
<keyword evidence="6 9" id="KW-1133">Transmembrane helix</keyword>
<reference evidence="11 12" key="1">
    <citation type="journal article" date="2024" name="Nat. Commun.">
        <title>Phylogenomics reveals the evolutionary origins of lichenization in chlorophyte algae.</title>
        <authorList>
            <person name="Puginier C."/>
            <person name="Libourel C."/>
            <person name="Otte J."/>
            <person name="Skaloud P."/>
            <person name="Haon M."/>
            <person name="Grisel S."/>
            <person name="Petersen M."/>
            <person name="Berrin J.G."/>
            <person name="Delaux P.M."/>
            <person name="Dal Grande F."/>
            <person name="Keller J."/>
        </authorList>
    </citation>
    <scope>NUCLEOTIDE SEQUENCE [LARGE SCALE GENOMIC DNA]</scope>
    <source>
        <strain evidence="11 12">SAG 245.80</strain>
    </source>
</reference>
<evidence type="ECO:0000256" key="7">
    <source>
        <dbReference type="ARBA" id="ARBA00023136"/>
    </source>
</evidence>
<comment type="subcellular location">
    <subcellularLocation>
        <location evidence="1">Endoplasmic reticulum membrane</location>
        <topology evidence="1">Single-pass type II membrane protein</topology>
    </subcellularLocation>
</comment>